<organism evidence="2 3">
    <name type="scientific">Haladaptatus litoreus</name>
    <dbReference type="NCBI Taxonomy" id="553468"/>
    <lineage>
        <taxon>Archaea</taxon>
        <taxon>Methanobacteriati</taxon>
        <taxon>Methanobacteriota</taxon>
        <taxon>Stenosarchaea group</taxon>
        <taxon>Halobacteria</taxon>
        <taxon>Halobacteriales</taxon>
        <taxon>Haladaptataceae</taxon>
        <taxon>Haladaptatus</taxon>
    </lineage>
</organism>
<dbReference type="OrthoDB" id="206274at2157"/>
<evidence type="ECO:0000313" key="2">
    <source>
        <dbReference type="EMBL" id="SIR15756.1"/>
    </source>
</evidence>
<feature type="compositionally biased region" description="Basic residues" evidence="1">
    <location>
        <begin position="68"/>
        <end position="83"/>
    </location>
</feature>
<name>A0A1N6YMI0_9EURY</name>
<dbReference type="AlphaFoldDB" id="A0A1N6YMI0"/>
<dbReference type="EMBL" id="FTNO01000001">
    <property type="protein sequence ID" value="SIR15756.1"/>
    <property type="molecule type" value="Genomic_DNA"/>
</dbReference>
<dbReference type="InterPro" id="IPR055975">
    <property type="entry name" value="DUF7553"/>
</dbReference>
<proteinExistence type="predicted"/>
<sequence>MNKHFKDAWYYFRRSGSHLRRGVQAELDTGERKFRTWTGREQESEPEPTRREKVRKNLRNAEQTAKQRSQKVKRRSREAKRRSRDAVKDARKRIGMS</sequence>
<reference evidence="3" key="1">
    <citation type="submission" date="2017-01" db="EMBL/GenBank/DDBJ databases">
        <authorList>
            <person name="Varghese N."/>
            <person name="Submissions S."/>
        </authorList>
    </citation>
    <scope>NUCLEOTIDE SEQUENCE [LARGE SCALE GENOMIC DNA]</scope>
    <source>
        <strain evidence="3">CGMCC 1.7737</strain>
    </source>
</reference>
<gene>
    <name evidence="2" type="ORF">SAMN05421858_1637</name>
</gene>
<feature type="region of interest" description="Disordered" evidence="1">
    <location>
        <begin position="34"/>
        <end position="97"/>
    </location>
</feature>
<dbReference type="Pfam" id="PF24430">
    <property type="entry name" value="DUF7553"/>
    <property type="match status" value="1"/>
</dbReference>
<evidence type="ECO:0000313" key="3">
    <source>
        <dbReference type="Proteomes" id="UP000186914"/>
    </source>
</evidence>
<dbReference type="RefSeq" id="WP_076430300.1">
    <property type="nucleotide sequence ID" value="NZ_FTNO01000001.1"/>
</dbReference>
<accession>A0A1N6YMI0</accession>
<evidence type="ECO:0000256" key="1">
    <source>
        <dbReference type="SAM" id="MobiDB-lite"/>
    </source>
</evidence>
<protein>
    <submittedName>
        <fullName evidence="2">Uncharacterized protein</fullName>
    </submittedName>
</protein>
<keyword evidence="3" id="KW-1185">Reference proteome</keyword>
<feature type="compositionally biased region" description="Basic and acidic residues" evidence="1">
    <location>
        <begin position="34"/>
        <end position="51"/>
    </location>
</feature>
<dbReference type="Proteomes" id="UP000186914">
    <property type="component" value="Unassembled WGS sequence"/>
</dbReference>